<evidence type="ECO:0000256" key="1">
    <source>
        <dbReference type="SAM" id="MobiDB-lite"/>
    </source>
</evidence>
<gene>
    <name evidence="3" type="ORF">DLJ58_21475</name>
</gene>
<keyword evidence="4" id="KW-1185">Reference proteome</keyword>
<accession>A0A3N9X376</accession>
<proteinExistence type="predicted"/>
<dbReference type="OrthoDB" id="120660at2"/>
<protein>
    <submittedName>
        <fullName evidence="3">DUF1990 domain-containing protein</fullName>
    </submittedName>
</protein>
<dbReference type="PANTHER" id="PTHR34202">
    <property type="entry name" value="UPF0548 PROTEIN"/>
    <property type="match status" value="1"/>
</dbReference>
<dbReference type="Pfam" id="PF09348">
    <property type="entry name" value="DUF1990"/>
    <property type="match status" value="1"/>
</dbReference>
<feature type="domain" description="DUF1990" evidence="2">
    <location>
        <begin position="44"/>
        <end position="197"/>
    </location>
</feature>
<organism evidence="3 4">
    <name type="scientific">Micromonospora arida</name>
    <dbReference type="NCBI Taxonomy" id="2203715"/>
    <lineage>
        <taxon>Bacteria</taxon>
        <taxon>Bacillati</taxon>
        <taxon>Actinomycetota</taxon>
        <taxon>Actinomycetes</taxon>
        <taxon>Micromonosporales</taxon>
        <taxon>Micromonosporaceae</taxon>
        <taxon>Micromonospora</taxon>
    </lineage>
</organism>
<sequence>MLASAFIRAAHHSRRGHRRATRPHRPYPGPCPVEVEGATVAELTYPEVGSTRRGPLPGGYHHLRHRYPLPGGYFDTAADAVLSWRLHRAAGVRMRTDAPRATDGGLVTAGLGVGPARLWGPCQVVWSVDSPTLAGFGYGTLPGHPERGEEAFEVVRDDTGAVWFEVRAFSLPDRWFTRTGGPAVRAVQHAYAWWLGRTLRRLCAGR</sequence>
<reference evidence="3 4" key="1">
    <citation type="submission" date="2018-05" db="EMBL/GenBank/DDBJ databases">
        <title>Micromonospora from Atacama Desert.</title>
        <authorList>
            <person name="Carro L."/>
            <person name="Goodfellow M."/>
            <person name="Klenk H.-P."/>
        </authorList>
    </citation>
    <scope>NUCLEOTIDE SEQUENCE [LARGE SCALE GENOMIC DNA]</scope>
    <source>
        <strain evidence="3 4">LB32</strain>
    </source>
</reference>
<comment type="caution">
    <text evidence="3">The sequence shown here is derived from an EMBL/GenBank/DDBJ whole genome shotgun (WGS) entry which is preliminary data.</text>
</comment>
<dbReference type="Proteomes" id="UP000266889">
    <property type="component" value="Unassembled WGS sequence"/>
</dbReference>
<dbReference type="AlphaFoldDB" id="A0A3N9X376"/>
<dbReference type="PIRSF" id="PIRSF010260">
    <property type="entry name" value="UCP010260"/>
    <property type="match status" value="1"/>
</dbReference>
<name>A0A3N9X376_9ACTN</name>
<feature type="compositionally biased region" description="Basic residues" evidence="1">
    <location>
        <begin position="9"/>
        <end position="25"/>
    </location>
</feature>
<feature type="region of interest" description="Disordered" evidence="1">
    <location>
        <begin position="8"/>
        <end position="31"/>
    </location>
</feature>
<dbReference type="InterPro" id="IPR018960">
    <property type="entry name" value="DUF1990"/>
</dbReference>
<evidence type="ECO:0000313" key="4">
    <source>
        <dbReference type="Proteomes" id="UP000266889"/>
    </source>
</evidence>
<dbReference type="InterPro" id="IPR014457">
    <property type="entry name" value="UCP010260"/>
</dbReference>
<evidence type="ECO:0000313" key="3">
    <source>
        <dbReference type="EMBL" id="RQX07442.1"/>
    </source>
</evidence>
<dbReference type="EMBL" id="QGSY01000220">
    <property type="protein sequence ID" value="RQX07442.1"/>
    <property type="molecule type" value="Genomic_DNA"/>
</dbReference>
<dbReference type="PANTHER" id="PTHR34202:SF1">
    <property type="entry name" value="UPF0548 PROTEIN"/>
    <property type="match status" value="1"/>
</dbReference>
<evidence type="ECO:0000259" key="2">
    <source>
        <dbReference type="Pfam" id="PF09348"/>
    </source>
</evidence>